<dbReference type="InterPro" id="IPR052961">
    <property type="entry name" value="Oxido-Kinase-like_Enzymes"/>
</dbReference>
<organism evidence="1 2">
    <name type="scientific">Acrobeloides nanus</name>
    <dbReference type="NCBI Taxonomy" id="290746"/>
    <lineage>
        <taxon>Eukaryota</taxon>
        <taxon>Metazoa</taxon>
        <taxon>Ecdysozoa</taxon>
        <taxon>Nematoda</taxon>
        <taxon>Chromadorea</taxon>
        <taxon>Rhabditida</taxon>
        <taxon>Tylenchina</taxon>
        <taxon>Cephalobomorpha</taxon>
        <taxon>Cephaloboidea</taxon>
        <taxon>Cephalobidae</taxon>
        <taxon>Acrobeloides</taxon>
    </lineage>
</organism>
<dbReference type="PANTHER" id="PTHR23020:SF41">
    <property type="entry name" value="AMINOGLYCOSIDE PHOSPHOTRANSFERASE DOMAIN-CONTAINING PROTEIN"/>
    <property type="match status" value="1"/>
</dbReference>
<dbReference type="InterPro" id="IPR011009">
    <property type="entry name" value="Kinase-like_dom_sf"/>
</dbReference>
<dbReference type="PANTHER" id="PTHR23020">
    <property type="entry name" value="UNCHARACTERIZED NUCLEAR HORMONE RECEPTOR-RELATED"/>
    <property type="match status" value="1"/>
</dbReference>
<reference evidence="2" key="1">
    <citation type="submission" date="2022-11" db="UniProtKB">
        <authorList>
            <consortium name="WormBaseParasite"/>
        </authorList>
    </citation>
    <scope>IDENTIFICATION</scope>
</reference>
<dbReference type="WBParaSite" id="ACRNAN_scaffold2640.g12495.t1">
    <property type="protein sequence ID" value="ACRNAN_scaffold2640.g12495.t1"/>
    <property type="gene ID" value="ACRNAN_scaffold2640.g12495"/>
</dbReference>
<dbReference type="InterPro" id="IPR012877">
    <property type="entry name" value="Dhs-27"/>
</dbReference>
<accession>A0A914DIT9</accession>
<dbReference type="AlphaFoldDB" id="A0A914DIT9"/>
<sequence>MAKCGDDLSLPKLVNHGDLHVENILWKNNSNDVEAFIDFAESFEGNPMYDIAKILTCTDAMTRRKVESELVESYCDYLKNNIDLENAKMFNVEKLRKAYGMAQVYTLFSLAICAATNKEVPNGVSKEEHEIKFALNLEKTKFAMEDAIKFLEKEVPEWIK</sequence>
<dbReference type="SUPFAM" id="SSF56112">
    <property type="entry name" value="Protein kinase-like (PK-like)"/>
    <property type="match status" value="1"/>
</dbReference>
<keyword evidence="1" id="KW-1185">Reference proteome</keyword>
<evidence type="ECO:0000313" key="1">
    <source>
        <dbReference type="Proteomes" id="UP000887540"/>
    </source>
</evidence>
<proteinExistence type="predicted"/>
<dbReference type="Gene3D" id="3.90.1200.10">
    <property type="match status" value="1"/>
</dbReference>
<dbReference type="Proteomes" id="UP000887540">
    <property type="component" value="Unplaced"/>
</dbReference>
<name>A0A914DIT9_9BILA</name>
<protein>
    <submittedName>
        <fullName evidence="2">CHK kinase-like domain-containing protein</fullName>
    </submittedName>
</protein>
<dbReference type="Pfam" id="PF07914">
    <property type="entry name" value="DUF1679"/>
    <property type="match status" value="1"/>
</dbReference>
<evidence type="ECO:0000313" key="2">
    <source>
        <dbReference type="WBParaSite" id="ACRNAN_scaffold2640.g12495.t1"/>
    </source>
</evidence>